<evidence type="ECO:0000256" key="1">
    <source>
        <dbReference type="ARBA" id="ARBA00004123"/>
    </source>
</evidence>
<dbReference type="GO" id="GO:0005634">
    <property type="term" value="C:nucleus"/>
    <property type="evidence" value="ECO:0007669"/>
    <property type="project" value="UniProtKB-SubCell"/>
</dbReference>
<accession>A0AAJ6YCP4</accession>
<keyword evidence="2" id="KW-0539">Nucleus</keyword>
<evidence type="ECO:0000256" key="2">
    <source>
        <dbReference type="ARBA" id="ARBA00023242"/>
    </source>
</evidence>
<dbReference type="GeneID" id="105360433"/>
<dbReference type="InterPro" id="IPR039336">
    <property type="entry name" value="Midnolin"/>
</dbReference>
<comment type="subcellular location">
    <subcellularLocation>
        <location evidence="1">Nucleus</location>
    </subcellularLocation>
</comment>
<proteinExistence type="predicted"/>
<name>A0AAJ6YCP4_9HYME</name>
<dbReference type="PANTHER" id="PTHR23010:SF1">
    <property type="entry name" value="MIDNOLIN"/>
    <property type="match status" value="1"/>
</dbReference>
<gene>
    <name evidence="5" type="primary">LOC105360433</name>
</gene>
<reference evidence="5" key="1">
    <citation type="submission" date="2025-08" db="UniProtKB">
        <authorList>
            <consortium name="RefSeq"/>
        </authorList>
    </citation>
    <scope>IDENTIFICATION</scope>
</reference>
<dbReference type="AlphaFoldDB" id="A0AAJ6YCP4"/>
<feature type="compositionally biased region" description="Low complexity" evidence="3">
    <location>
        <begin position="97"/>
        <end position="113"/>
    </location>
</feature>
<protein>
    <submittedName>
        <fullName evidence="5">Midnolin-like</fullName>
    </submittedName>
</protein>
<dbReference type="KEGG" id="csol:105360433"/>
<feature type="region of interest" description="Disordered" evidence="3">
    <location>
        <begin position="97"/>
        <end position="125"/>
    </location>
</feature>
<evidence type="ECO:0000313" key="5">
    <source>
        <dbReference type="RefSeq" id="XP_011495629.1"/>
    </source>
</evidence>
<organism evidence="4 5">
    <name type="scientific">Ceratosolen solmsi marchali</name>
    <dbReference type="NCBI Taxonomy" id="326594"/>
    <lineage>
        <taxon>Eukaryota</taxon>
        <taxon>Metazoa</taxon>
        <taxon>Ecdysozoa</taxon>
        <taxon>Arthropoda</taxon>
        <taxon>Hexapoda</taxon>
        <taxon>Insecta</taxon>
        <taxon>Pterygota</taxon>
        <taxon>Neoptera</taxon>
        <taxon>Endopterygota</taxon>
        <taxon>Hymenoptera</taxon>
        <taxon>Apocrita</taxon>
        <taxon>Proctotrupomorpha</taxon>
        <taxon>Chalcidoidea</taxon>
        <taxon>Agaonidae</taxon>
        <taxon>Agaoninae</taxon>
        <taxon>Ceratosolen</taxon>
    </lineage>
</organism>
<keyword evidence="4" id="KW-1185">Reference proteome</keyword>
<evidence type="ECO:0000313" key="4">
    <source>
        <dbReference type="Proteomes" id="UP000695007"/>
    </source>
</evidence>
<dbReference type="Proteomes" id="UP000695007">
    <property type="component" value="Unplaced"/>
</dbReference>
<dbReference type="RefSeq" id="XP_011495629.1">
    <property type="nucleotide sequence ID" value="XM_011497327.1"/>
</dbReference>
<sequence length="344" mass="35566">MAAATATATPTTATATTPDSAAKCSFILGQCYCSKSPKKKSCTGTEVGAPIPKSIATHTSPCTEACAAAAAAAATATATATAAAAVAAAATTTTATTIATPPLTPTSLESSPEIPTTDPTSNPTATLDTRALVEASRNLTQKLKQLSSEENAKRRQGAIIESMHHHGKGVYTGTFSGTLNPALQDRHGRPKRDISTIIHILNDLLCATPATSAGHYRNHRHPGAHRGTAGASVTGAQVAAANQPSSMFAANSASPASVMGATGLETAVACHDVPNTSYSSEELSKENEATKGKMRRLRLVMEQRREKLRARRKSIVMNPNGILGVFPDYIGLGLNVQSIKKLAL</sequence>
<evidence type="ECO:0000256" key="3">
    <source>
        <dbReference type="SAM" id="MobiDB-lite"/>
    </source>
</evidence>
<dbReference type="PANTHER" id="PTHR23010">
    <property type="entry name" value="MIDNOLIN"/>
    <property type="match status" value="1"/>
</dbReference>